<accession>A0A9W3ADL5</accession>
<dbReference type="Pfam" id="PF04882">
    <property type="entry name" value="Peroxin-3"/>
    <property type="match status" value="2"/>
</dbReference>
<gene>
    <name evidence="7" type="primary">LOC106064982</name>
</gene>
<evidence type="ECO:0000313" key="6">
    <source>
        <dbReference type="Proteomes" id="UP001165740"/>
    </source>
</evidence>
<evidence type="ECO:0000256" key="2">
    <source>
        <dbReference type="ARBA" id="ARBA00014294"/>
    </source>
</evidence>
<dbReference type="PANTHER" id="PTHR28080">
    <property type="entry name" value="PEROXISOMAL BIOGENESIS FACTOR 3"/>
    <property type="match status" value="1"/>
</dbReference>
<keyword evidence="6" id="KW-1185">Reference proteome</keyword>
<reference evidence="7" key="1">
    <citation type="submission" date="2025-08" db="UniProtKB">
        <authorList>
            <consortium name="RefSeq"/>
        </authorList>
    </citation>
    <scope>IDENTIFICATION</scope>
</reference>
<evidence type="ECO:0000256" key="1">
    <source>
        <dbReference type="ARBA" id="ARBA00011494"/>
    </source>
</evidence>
<dbReference type="InterPro" id="IPR006966">
    <property type="entry name" value="Peroxin-3"/>
</dbReference>
<organism evidence="6 7">
    <name type="scientific">Biomphalaria glabrata</name>
    <name type="common">Bloodfluke planorb</name>
    <name type="synonym">Freshwater snail</name>
    <dbReference type="NCBI Taxonomy" id="6526"/>
    <lineage>
        <taxon>Eukaryota</taxon>
        <taxon>Metazoa</taxon>
        <taxon>Spiralia</taxon>
        <taxon>Lophotrochozoa</taxon>
        <taxon>Mollusca</taxon>
        <taxon>Gastropoda</taxon>
        <taxon>Heterobranchia</taxon>
        <taxon>Euthyneura</taxon>
        <taxon>Panpulmonata</taxon>
        <taxon>Hygrophila</taxon>
        <taxon>Lymnaeoidea</taxon>
        <taxon>Planorbidae</taxon>
        <taxon>Biomphalaria</taxon>
    </lineage>
</organism>
<dbReference type="GO" id="GO:0005778">
    <property type="term" value="C:peroxisomal membrane"/>
    <property type="evidence" value="ECO:0007669"/>
    <property type="project" value="InterPro"/>
</dbReference>
<dbReference type="Proteomes" id="UP001165740">
    <property type="component" value="Chromosome 5"/>
</dbReference>
<dbReference type="OrthoDB" id="45930at2759"/>
<protein>
    <recommendedName>
        <fullName evidence="2">Peroxisomal biogenesis factor 3</fullName>
    </recommendedName>
    <alternativeName>
        <fullName evidence="5">Peroxisomal assembly protein PEX3</fullName>
    </alternativeName>
</protein>
<sequence length="390" mass="45142">MNSELFLKHIRQDEPDIYSTMLARLWGCLKRHKRKFFFFGTVFGGSWLMYKFIWRKIKEIRDEEDKQYLIYVRRQHHFDSNQRTCNMTVLGMVPNLREVLIKSLDTEEVKDMLKLNPPNKIDLWEELKIMSVTRTLAAVYGTCMLSVMLRVQLNIVGGYLYLDTLHPPAAQKTETVHSSIIPAKVQERYLSLIKQFIEEGFIDFTHFLRLAVIKEIGSLSLKELVTLDNLSTVFENIRERVECGVDKATLSLYPFLLKSEQVPDISKTSVLNSEDELLERLVIETRDILESSDFHTVLKESIDRGYHCVLDGLADHYKQQINAEGQNKDIHHVSIAIAKLIPVINALMFNICGDAPNRFIQELLLMEELKQLAANVYEAFSQDPSEKVSI</sequence>
<dbReference type="GO" id="GO:0030674">
    <property type="term" value="F:protein-macromolecule adaptor activity"/>
    <property type="evidence" value="ECO:0007669"/>
    <property type="project" value="TreeGrafter"/>
</dbReference>
<keyword evidence="3" id="KW-0962">Peroxisome biogenesis</keyword>
<dbReference type="GeneID" id="106064982"/>
<proteinExistence type="predicted"/>
<evidence type="ECO:0000256" key="5">
    <source>
        <dbReference type="ARBA" id="ARBA00029630"/>
    </source>
</evidence>
<comment type="function">
    <text evidence="4">Involved in peroxisome biosynthesis and integrity. Assembles membrane vesicles before the matrix proteins are translocated. As a docking factor for PEX19, is necessary for the import of peroxisomal membrane proteins in the peroxisomes.</text>
</comment>
<evidence type="ECO:0000256" key="3">
    <source>
        <dbReference type="ARBA" id="ARBA00022593"/>
    </source>
</evidence>
<name>A0A9W3ADL5_BIOGL</name>
<dbReference type="PANTHER" id="PTHR28080:SF1">
    <property type="entry name" value="PEROXISOMAL BIOGENESIS FACTOR 3"/>
    <property type="match status" value="1"/>
</dbReference>
<comment type="subunit">
    <text evidence="1">Interacts with PEX19.</text>
</comment>
<dbReference type="RefSeq" id="XP_055885228.1">
    <property type="nucleotide sequence ID" value="XM_056029253.1"/>
</dbReference>
<evidence type="ECO:0000313" key="7">
    <source>
        <dbReference type="RefSeq" id="XP_055885228.1"/>
    </source>
</evidence>
<dbReference type="OMA" id="HRGWKDL"/>
<evidence type="ECO:0000256" key="4">
    <source>
        <dbReference type="ARBA" id="ARBA00025338"/>
    </source>
</evidence>
<dbReference type="GO" id="GO:0045046">
    <property type="term" value="P:protein import into peroxisome membrane"/>
    <property type="evidence" value="ECO:0007669"/>
    <property type="project" value="TreeGrafter"/>
</dbReference>
<dbReference type="AlphaFoldDB" id="A0A9W3ADL5"/>